<sequence>MSSLQAAKLTLDDLDSTLHSMQLIAHDIRARMIDLEDSVREKQQALDAGRDILNIFLAPGQLPPIQNRISAEELDNRFSVISSSIEYLSDHREMVDANLFLLRYSQLLSSTFSTVCSIITNSIRRFVENTLSSSRQPDQLTAVVHNPAIAAHLRTLKPLADVLQKWVERYEQLSALEGMVRAVYAQLRRLVEPGLKAEVQRILADTDKNPVAAYEVFMATVALEQKTILSIWTPSVFRTFSDAFEAHVARLKKVARLDAKDVRGRLKTAHAEKVAIETCDRMLSVAENSQSQTAFTAVKVFRESLDGPAK</sequence>
<comment type="caution">
    <text evidence="1">The sequence shown here is derived from an EMBL/GenBank/DDBJ whole genome shotgun (WGS) entry which is preliminary data.</text>
</comment>
<gene>
    <name evidence="1" type="ORF">J8273_3473</name>
</gene>
<reference evidence="1" key="1">
    <citation type="submission" date="2021-05" db="EMBL/GenBank/DDBJ databases">
        <title>A free-living protist that lacks canonical eukaryotic 1 DNA replication and segregation systems.</title>
        <authorList>
            <person name="Salas-Leiva D.E."/>
            <person name="Tromer E.C."/>
            <person name="Curtis B.A."/>
            <person name="Jerlstrom-Hultqvist J."/>
            <person name="Kolisko M."/>
            <person name="Yi Z."/>
            <person name="Salas-Leiva J.S."/>
            <person name="Gallot-Lavallee L."/>
            <person name="Kops G.J.P.L."/>
            <person name="Archibald J.M."/>
            <person name="Simpson A.G.B."/>
            <person name="Roger A.J."/>
        </authorList>
    </citation>
    <scope>NUCLEOTIDE SEQUENCE</scope>
    <source>
        <strain evidence="1">BICM</strain>
    </source>
</reference>
<protein>
    <submittedName>
        <fullName evidence="1">Uncharacterized protein</fullName>
    </submittedName>
</protein>
<dbReference type="EMBL" id="JAHDYR010000025">
    <property type="protein sequence ID" value="KAG9393339.1"/>
    <property type="molecule type" value="Genomic_DNA"/>
</dbReference>
<keyword evidence="2" id="KW-1185">Reference proteome</keyword>
<accession>A0A8J6DZ98</accession>
<organism evidence="1 2">
    <name type="scientific">Carpediemonas membranifera</name>
    <dbReference type="NCBI Taxonomy" id="201153"/>
    <lineage>
        <taxon>Eukaryota</taxon>
        <taxon>Metamonada</taxon>
        <taxon>Carpediemonas-like organisms</taxon>
        <taxon>Carpediemonas</taxon>
    </lineage>
</organism>
<evidence type="ECO:0000313" key="2">
    <source>
        <dbReference type="Proteomes" id="UP000717585"/>
    </source>
</evidence>
<dbReference type="OrthoDB" id="296793at2759"/>
<dbReference type="Proteomes" id="UP000717585">
    <property type="component" value="Unassembled WGS sequence"/>
</dbReference>
<name>A0A8J6DZ98_9EUKA</name>
<evidence type="ECO:0000313" key="1">
    <source>
        <dbReference type="EMBL" id="KAG9393339.1"/>
    </source>
</evidence>
<proteinExistence type="predicted"/>
<dbReference type="AlphaFoldDB" id="A0A8J6DZ98"/>